<proteinExistence type="predicted"/>
<name>A0AAE0XSM4_9GAST</name>
<reference evidence="1" key="1">
    <citation type="journal article" date="2023" name="G3 (Bethesda)">
        <title>A reference genome for the long-term kleptoplast-retaining sea slug Elysia crispata morphotype clarki.</title>
        <authorList>
            <person name="Eastman K.E."/>
            <person name="Pendleton A.L."/>
            <person name="Shaikh M.A."/>
            <person name="Suttiyut T."/>
            <person name="Ogas R."/>
            <person name="Tomko P."/>
            <person name="Gavelis G."/>
            <person name="Widhalm J.R."/>
            <person name="Wisecaver J.H."/>
        </authorList>
    </citation>
    <scope>NUCLEOTIDE SEQUENCE</scope>
    <source>
        <strain evidence="1">ECLA1</strain>
    </source>
</reference>
<comment type="caution">
    <text evidence="1">The sequence shown here is derived from an EMBL/GenBank/DDBJ whole genome shotgun (WGS) entry which is preliminary data.</text>
</comment>
<dbReference type="EMBL" id="JAWDGP010007694">
    <property type="protein sequence ID" value="KAK3708473.1"/>
    <property type="molecule type" value="Genomic_DNA"/>
</dbReference>
<gene>
    <name evidence="1" type="ORF">RRG08_053055</name>
</gene>
<organism evidence="1 2">
    <name type="scientific">Elysia crispata</name>
    <name type="common">lettuce slug</name>
    <dbReference type="NCBI Taxonomy" id="231223"/>
    <lineage>
        <taxon>Eukaryota</taxon>
        <taxon>Metazoa</taxon>
        <taxon>Spiralia</taxon>
        <taxon>Lophotrochozoa</taxon>
        <taxon>Mollusca</taxon>
        <taxon>Gastropoda</taxon>
        <taxon>Heterobranchia</taxon>
        <taxon>Euthyneura</taxon>
        <taxon>Panpulmonata</taxon>
        <taxon>Sacoglossa</taxon>
        <taxon>Placobranchoidea</taxon>
        <taxon>Plakobranchidae</taxon>
        <taxon>Elysia</taxon>
    </lineage>
</organism>
<evidence type="ECO:0000313" key="1">
    <source>
        <dbReference type="EMBL" id="KAK3708473.1"/>
    </source>
</evidence>
<dbReference type="Proteomes" id="UP001283361">
    <property type="component" value="Unassembled WGS sequence"/>
</dbReference>
<dbReference type="AlphaFoldDB" id="A0AAE0XSM4"/>
<accession>A0AAE0XSM4</accession>
<protein>
    <submittedName>
        <fullName evidence="1">Uncharacterized protein</fullName>
    </submittedName>
</protein>
<keyword evidence="2" id="KW-1185">Reference proteome</keyword>
<evidence type="ECO:0000313" key="2">
    <source>
        <dbReference type="Proteomes" id="UP001283361"/>
    </source>
</evidence>
<sequence>MSNGGSSYLVRRQANTQAFRPNKISEAFLRDFFSPKCRHGRSMEALASRHSTTISSSSARRALLEALDQSYYEHSTINTRG</sequence>